<dbReference type="InterPro" id="IPR043454">
    <property type="entry name" value="NPH3/RPT2-like"/>
</dbReference>
<dbReference type="GO" id="GO:0016567">
    <property type="term" value="P:protein ubiquitination"/>
    <property type="evidence" value="ECO:0007669"/>
    <property type="project" value="UniProtKB-UniPathway"/>
</dbReference>
<dbReference type="AlphaFoldDB" id="A0A8B8KV58"/>
<evidence type="ECO:0000256" key="1">
    <source>
        <dbReference type="ARBA" id="ARBA00004906"/>
    </source>
</evidence>
<reference evidence="6" key="1">
    <citation type="journal article" date="2019" name="Toxins">
        <title>Detection of Abrin-Like and Prepropulchellin-Like Toxin Genes and Transcripts Using Whole Genome Sequencing and Full-Length Transcript Sequencing of Abrus precatorius.</title>
        <authorList>
            <person name="Hovde B.T."/>
            <person name="Daligault H.E."/>
            <person name="Hanschen E.R."/>
            <person name="Kunde Y.A."/>
            <person name="Johnson M.B."/>
            <person name="Starkenburg S.R."/>
            <person name="Johnson S.L."/>
        </authorList>
    </citation>
    <scope>NUCLEOTIDE SEQUENCE [LARGE SCALE GENOMIC DNA]</scope>
</reference>
<keyword evidence="2" id="KW-0833">Ubl conjugation pathway</keyword>
<keyword evidence="6" id="KW-1185">Reference proteome</keyword>
<feature type="domain" description="NPH3" evidence="5">
    <location>
        <begin position="150"/>
        <end position="234"/>
    </location>
</feature>
<evidence type="ECO:0000313" key="6">
    <source>
        <dbReference type="Proteomes" id="UP000694853"/>
    </source>
</evidence>
<dbReference type="UniPathway" id="UPA00143"/>
<dbReference type="PROSITE" id="PS51649">
    <property type="entry name" value="NPH3"/>
    <property type="match status" value="1"/>
</dbReference>
<protein>
    <submittedName>
        <fullName evidence="7">BTB/POZ domain-containing protein At3g49900-like</fullName>
    </submittedName>
</protein>
<evidence type="ECO:0000256" key="4">
    <source>
        <dbReference type="SAM" id="MobiDB-lite"/>
    </source>
</evidence>
<dbReference type="Proteomes" id="UP000694853">
    <property type="component" value="Unplaced"/>
</dbReference>
<comment type="similarity">
    <text evidence="3">Belongs to the NPH3 family.</text>
</comment>
<evidence type="ECO:0000313" key="7">
    <source>
        <dbReference type="RefSeq" id="XP_027346419.1"/>
    </source>
</evidence>
<dbReference type="InterPro" id="IPR027356">
    <property type="entry name" value="NPH3_dom"/>
</dbReference>
<proteinExistence type="inferred from homology"/>
<name>A0A8B8KV58_ABRPR</name>
<gene>
    <name evidence="7" type="primary">LOC113858134</name>
</gene>
<dbReference type="KEGG" id="aprc:113858134"/>
<dbReference type="SUPFAM" id="SSF54695">
    <property type="entry name" value="POZ domain"/>
    <property type="match status" value="1"/>
</dbReference>
<organism evidence="6 7">
    <name type="scientific">Abrus precatorius</name>
    <name type="common">Indian licorice</name>
    <name type="synonym">Glycine abrus</name>
    <dbReference type="NCBI Taxonomy" id="3816"/>
    <lineage>
        <taxon>Eukaryota</taxon>
        <taxon>Viridiplantae</taxon>
        <taxon>Streptophyta</taxon>
        <taxon>Embryophyta</taxon>
        <taxon>Tracheophyta</taxon>
        <taxon>Spermatophyta</taxon>
        <taxon>Magnoliopsida</taxon>
        <taxon>eudicotyledons</taxon>
        <taxon>Gunneridae</taxon>
        <taxon>Pentapetalae</taxon>
        <taxon>rosids</taxon>
        <taxon>fabids</taxon>
        <taxon>Fabales</taxon>
        <taxon>Fabaceae</taxon>
        <taxon>Papilionoideae</taxon>
        <taxon>50 kb inversion clade</taxon>
        <taxon>NPAAA clade</taxon>
        <taxon>indigoferoid/millettioid clade</taxon>
        <taxon>Abreae</taxon>
        <taxon>Abrus</taxon>
    </lineage>
</organism>
<sequence>MIDTHDVLIFTFQDRVVSQSSYLKRRLTATSDLILSPPLNITAETFSTVAEFCYDGKVQMTLTNVAAIRTAAELLGMKDGGESLSHVAETHFREVIGISEEYASMVLRSCLSLLPEVETTAFLVSRCIEALVCGEWKQCCVSRLNVVTELQPQDFQTVVESMSRRYENHDVLYKIIDLYLKEKNFEKLTEEQKSGICNWIECRKLSNRSLVNCVQNPRMPLRLVVRAVLVEHLNARHSITLAGAQHHQLQLQSNTERQRRSMTLGDFLRRDAALRQTAQLKAAMDSTNARIKSLEEELSNMNKVLQEHQREEEEEEEEEKNVLGSERSASFHFASGENGRIERAERWSVSSSRIRFDARILENHQAGRSSFSVDDENVNPKMTKTFRQRLMSGLKNAFRVSI</sequence>
<feature type="region of interest" description="Disordered" evidence="4">
    <location>
        <begin position="305"/>
        <end position="329"/>
    </location>
</feature>
<dbReference type="PANTHER" id="PTHR32370">
    <property type="entry name" value="OS12G0117600 PROTEIN"/>
    <property type="match status" value="1"/>
</dbReference>
<evidence type="ECO:0000259" key="5">
    <source>
        <dbReference type="PROSITE" id="PS51649"/>
    </source>
</evidence>
<accession>A0A8B8KV58</accession>
<dbReference type="OrthoDB" id="407106at2759"/>
<comment type="pathway">
    <text evidence="1">Protein modification; protein ubiquitination.</text>
</comment>
<dbReference type="Gene3D" id="3.30.710.10">
    <property type="entry name" value="Potassium Channel Kv1.1, Chain A"/>
    <property type="match status" value="1"/>
</dbReference>
<dbReference type="GeneID" id="113858134"/>
<dbReference type="InterPro" id="IPR011333">
    <property type="entry name" value="SKP1/BTB/POZ_sf"/>
</dbReference>
<dbReference type="RefSeq" id="XP_027346419.1">
    <property type="nucleotide sequence ID" value="XM_027490618.1"/>
</dbReference>
<dbReference type="Pfam" id="PF03000">
    <property type="entry name" value="NPH3"/>
    <property type="match status" value="1"/>
</dbReference>
<evidence type="ECO:0000256" key="3">
    <source>
        <dbReference type="PROSITE-ProRule" id="PRU00982"/>
    </source>
</evidence>
<reference evidence="7" key="2">
    <citation type="submission" date="2025-08" db="UniProtKB">
        <authorList>
            <consortium name="RefSeq"/>
        </authorList>
    </citation>
    <scope>IDENTIFICATION</scope>
    <source>
        <tissue evidence="7">Young leaves</tissue>
    </source>
</reference>
<evidence type="ECO:0000256" key="2">
    <source>
        <dbReference type="ARBA" id="ARBA00022786"/>
    </source>
</evidence>